<sequence length="200" mass="22794">MKVERVSYDVMTPSAARGILEAIYWKPSIRWVVDRIHVMRPVRFDNVRRNEVDAKVPVGSVKTAMKGGDKPLQLFIEDSRQQRAAMVLRDVEYVIEAHFEYTSDEDRNDGKHLDMFNRRAAKGQCFHRPYLGCREFAAFFEPIEGDVPVSPLADDPARDLGWMLYDIDYARDMAPVFFRPALEGGVVEVAKALAREGVAS</sequence>
<organism evidence="3 4">
    <name type="scientific">Pseudodesulfovibrio indicus</name>
    <dbReference type="NCBI Taxonomy" id="1716143"/>
    <lineage>
        <taxon>Bacteria</taxon>
        <taxon>Pseudomonadati</taxon>
        <taxon>Thermodesulfobacteriota</taxon>
        <taxon>Desulfovibrionia</taxon>
        <taxon>Desulfovibrionales</taxon>
        <taxon>Desulfovibrionaceae</taxon>
    </lineage>
</organism>
<keyword evidence="2" id="KW-0540">Nuclease</keyword>
<keyword evidence="1 2" id="KW-0051">Antiviral defense</keyword>
<dbReference type="NCBIfam" id="TIGR02593">
    <property type="entry name" value="CRISPR_cas5"/>
    <property type="match status" value="1"/>
</dbReference>
<evidence type="ECO:0000313" key="3">
    <source>
        <dbReference type="EMBL" id="AMK13039.1"/>
    </source>
</evidence>
<dbReference type="CDD" id="cd09752">
    <property type="entry name" value="Cas5_I-C"/>
    <property type="match status" value="1"/>
</dbReference>
<dbReference type="EC" id="3.1.-.-" evidence="2"/>
<keyword evidence="2" id="KW-0255">Endonuclease</keyword>
<gene>
    <name evidence="3" type="ORF">AWY79_16070</name>
</gene>
<dbReference type="NCBIfam" id="TIGR01876">
    <property type="entry name" value="cas_Cas5d"/>
    <property type="match status" value="1"/>
</dbReference>
<keyword evidence="4" id="KW-1185">Reference proteome</keyword>
<reference evidence="3 4" key="1">
    <citation type="journal article" date="2016" name="Front. Microbiol.">
        <title>Genome Sequence of the Piezophilic, Mesophilic Sulfate-Reducing Bacterium Desulfovibrio indicus J2T.</title>
        <authorList>
            <person name="Cao J."/>
            <person name="Maignien L."/>
            <person name="Shao Z."/>
            <person name="Alain K."/>
            <person name="Jebbar M."/>
        </authorList>
    </citation>
    <scope>NUCLEOTIDE SEQUENCE [LARGE SCALE GENOMIC DNA]</scope>
    <source>
        <strain evidence="3 4">J2</strain>
    </source>
</reference>
<keyword evidence="2" id="KW-0694">RNA-binding</keyword>
<dbReference type="InterPro" id="IPR021124">
    <property type="entry name" value="CRISPR-assoc_prot_Cas5"/>
</dbReference>
<dbReference type="EMBL" id="CP014206">
    <property type="protein sequence ID" value="AMK13039.1"/>
    <property type="molecule type" value="Genomic_DNA"/>
</dbReference>
<evidence type="ECO:0000256" key="2">
    <source>
        <dbReference type="PIRNR" id="PIRNR029950"/>
    </source>
</evidence>
<evidence type="ECO:0000256" key="1">
    <source>
        <dbReference type="ARBA" id="ARBA00023118"/>
    </source>
</evidence>
<protein>
    <recommendedName>
        <fullName evidence="2">pre-crRNA processing endonuclease</fullName>
        <ecNumber evidence="2">3.1.-.-</ecNumber>
    </recommendedName>
</protein>
<dbReference type="InterPro" id="IPR010155">
    <property type="entry name" value="CRISPR-assoc_prot_Cas5d"/>
</dbReference>
<evidence type="ECO:0000313" key="4">
    <source>
        <dbReference type="Proteomes" id="UP000055611"/>
    </source>
</evidence>
<dbReference type="Gene3D" id="3.30.70.2660">
    <property type="match status" value="1"/>
</dbReference>
<proteinExistence type="inferred from homology"/>
<name>A0ABN4M404_9BACT</name>
<accession>A0ABN4M404</accession>
<comment type="similarity">
    <text evidence="2">Belongs to the CRISPR-associated protein Cas5 family. Subtype I-C/Dvulg subfamily.</text>
</comment>
<dbReference type="PIRSF" id="PIRSF029950">
    <property type="entry name" value="Cas_CT1134"/>
    <property type="match status" value="1"/>
</dbReference>
<dbReference type="Proteomes" id="UP000055611">
    <property type="component" value="Chromosome"/>
</dbReference>
<dbReference type="Pfam" id="PF09704">
    <property type="entry name" value="Cas_Cas5d"/>
    <property type="match status" value="1"/>
</dbReference>
<comment type="function">
    <text evidence="2">CRISPR (clustered regularly interspaced short palindromic repeat) is an adaptive immune system that provides protection against mobile genetic elements (viruses, transposable elements and conjugative plasmids). CRISPR clusters contain spacers, sequences complementary to antecedent mobile elements, and target invading nucleic acids. CRISPR clusters are transcribed and processed into CRISPR RNA (crRNA).</text>
</comment>
<dbReference type="InterPro" id="IPR013422">
    <property type="entry name" value="CRISPR-assoc_prot_Cas5_N"/>
</dbReference>
<keyword evidence="2" id="KW-0378">Hydrolase</keyword>